<reference evidence="2 3" key="1">
    <citation type="submission" date="2019-03" db="EMBL/GenBank/DDBJ databases">
        <title>Genomic Encyclopedia of Type Strains, Phase III (KMG-III): the genomes of soil and plant-associated and newly described type strains.</title>
        <authorList>
            <person name="Whitman W."/>
        </authorList>
    </citation>
    <scope>NUCLEOTIDE SEQUENCE [LARGE SCALE GENOMIC DNA]</scope>
    <source>
        <strain evidence="2 3">CGMCC 1.12802</strain>
    </source>
</reference>
<name>A0A4R8IEB6_9FLAO</name>
<protein>
    <submittedName>
        <fullName evidence="2">Putative membrane protein DUF2339</fullName>
    </submittedName>
</protein>
<keyword evidence="1" id="KW-1133">Transmembrane helix</keyword>
<feature type="transmembrane region" description="Helical" evidence="1">
    <location>
        <begin position="557"/>
        <end position="577"/>
    </location>
</feature>
<evidence type="ECO:0000256" key="1">
    <source>
        <dbReference type="SAM" id="Phobius"/>
    </source>
</evidence>
<feature type="transmembrane region" description="Helical" evidence="1">
    <location>
        <begin position="656"/>
        <end position="675"/>
    </location>
</feature>
<feature type="transmembrane region" description="Helical" evidence="1">
    <location>
        <begin position="270"/>
        <end position="288"/>
    </location>
</feature>
<feature type="transmembrane region" description="Helical" evidence="1">
    <location>
        <begin position="213"/>
        <end position="236"/>
    </location>
</feature>
<feature type="transmembrane region" description="Helical" evidence="1">
    <location>
        <begin position="616"/>
        <end position="636"/>
    </location>
</feature>
<dbReference type="PANTHER" id="PTHR38434">
    <property type="entry name" value="BLL2549 PROTEIN"/>
    <property type="match status" value="1"/>
</dbReference>
<feature type="transmembrane region" description="Helical" evidence="1">
    <location>
        <begin position="348"/>
        <end position="365"/>
    </location>
</feature>
<feature type="transmembrane region" description="Helical" evidence="1">
    <location>
        <begin position="783"/>
        <end position="800"/>
    </location>
</feature>
<accession>A0A4R8IEB6</accession>
<sequence length="850" mass="97250">MELVLLFAILIFTLIIYNRTNQKPADQQQEFKQLNEKIDGLKSQISTLQFILNDLQKPAVKEETLPNKEEQKVEETIANEELIVEEPIIEQQQIVEEINPETEEIQQVAFSSNENPVELKEEILEPATPIVSEPIVPKKSWIENFKEKNPDIEKFIGENLINKIGILILVLGISFFVKYAIDKDWINEPARVGIGILSGAIVMVVAHRLKKNYAAFSSVFVAGAISIFYLTIGIAFHDYKLFSQTVAFIIMVVITIFSVLVSVSYDRKELAVLSLIGGFAVPFMVSTGEGNYKVLFTYIAILNIGMLIIAYFKKWNLVTLLAFIFTYILFSGWSWIGFDDNKLPFRGALFFATIFYIIFSVVTVINNLRNKGSFTKLEYFIIVANTFIYFGIGIGIIENWQPHYKGIFTVALALYNLVYAIFLYRKFGLDKNAIYLLLGLTLTFVTLAIPIQFEGNYITLFWAGEAVLLFWLSQKSKISTFKLGAIIVQLLMIGSLIMDWEKYYSGNVIELKPVLNRMFLTGIVSLASLIFTYFLLKKEKEITNIFGFEFDPSYYRNGVLGVLILVGYFTGMLEISYQSADYILNYHSATSYCVLYHFVFSVGLIYFILKLKNKTWNSAIIVLASVNILLYIAIFYKLTYSEMVENFARNTANNSAFIIHYILLICLGYFIYNIIKIRNESDFSKFLNHKIALWVLAFCTVYILSNEVMIHGLIFNNDLVSQAELAKFSNLKNNEYNFDKEILIETKYDNVKTQIIKIGYPILWGVLSFVYLIIGIKKQNKTLRIIALSLLGLTIAKLFLFDIKNVSETGKIIAFILLGVLILIISFVYQKIKKLVIDEQPKNTDNEENI</sequence>
<proteinExistence type="predicted"/>
<dbReference type="Pfam" id="PF10101">
    <property type="entry name" value="DUF2339"/>
    <property type="match status" value="1"/>
</dbReference>
<gene>
    <name evidence="2" type="ORF">B0I22_1674</name>
</gene>
<evidence type="ECO:0000313" key="3">
    <source>
        <dbReference type="Proteomes" id="UP000295313"/>
    </source>
</evidence>
<evidence type="ECO:0000313" key="2">
    <source>
        <dbReference type="EMBL" id="TDX84078.1"/>
    </source>
</evidence>
<keyword evidence="1" id="KW-0812">Transmembrane</keyword>
<feature type="transmembrane region" description="Helical" evidence="1">
    <location>
        <begin position="434"/>
        <end position="451"/>
    </location>
</feature>
<keyword evidence="1" id="KW-0472">Membrane</keyword>
<feature type="transmembrane region" description="Helical" evidence="1">
    <location>
        <begin position="160"/>
        <end position="181"/>
    </location>
</feature>
<feature type="transmembrane region" description="Helical" evidence="1">
    <location>
        <begin position="377"/>
        <end position="397"/>
    </location>
</feature>
<feature type="transmembrane region" description="Helical" evidence="1">
    <location>
        <begin position="758"/>
        <end position="776"/>
    </location>
</feature>
<feature type="transmembrane region" description="Helical" evidence="1">
    <location>
        <begin position="317"/>
        <end position="336"/>
    </location>
</feature>
<feature type="transmembrane region" description="Helical" evidence="1">
    <location>
        <begin position="812"/>
        <end position="829"/>
    </location>
</feature>
<dbReference type="OrthoDB" id="666059at2"/>
<feature type="transmembrane region" description="Helical" evidence="1">
    <location>
        <begin position="687"/>
        <end position="705"/>
    </location>
</feature>
<feature type="transmembrane region" description="Helical" evidence="1">
    <location>
        <begin position="242"/>
        <end position="263"/>
    </location>
</feature>
<feature type="transmembrane region" description="Helical" evidence="1">
    <location>
        <begin position="518"/>
        <end position="536"/>
    </location>
</feature>
<dbReference type="Proteomes" id="UP000295313">
    <property type="component" value="Unassembled WGS sequence"/>
</dbReference>
<dbReference type="InterPro" id="IPR019286">
    <property type="entry name" value="DUF2339_TM"/>
</dbReference>
<organism evidence="2 3">
    <name type="scientific">Epilithonimonas xixisoli</name>
    <dbReference type="NCBI Taxonomy" id="1476462"/>
    <lineage>
        <taxon>Bacteria</taxon>
        <taxon>Pseudomonadati</taxon>
        <taxon>Bacteroidota</taxon>
        <taxon>Flavobacteriia</taxon>
        <taxon>Flavobacteriales</taxon>
        <taxon>Weeksellaceae</taxon>
        <taxon>Chryseobacterium group</taxon>
        <taxon>Epilithonimonas</taxon>
    </lineage>
</organism>
<feature type="transmembrane region" description="Helical" evidence="1">
    <location>
        <begin position="403"/>
        <end position="422"/>
    </location>
</feature>
<comment type="caution">
    <text evidence="2">The sequence shown here is derived from an EMBL/GenBank/DDBJ whole genome shotgun (WGS) entry which is preliminary data.</text>
</comment>
<dbReference type="PANTHER" id="PTHR38434:SF1">
    <property type="entry name" value="BLL2549 PROTEIN"/>
    <property type="match status" value="1"/>
</dbReference>
<dbReference type="AlphaFoldDB" id="A0A4R8IEB6"/>
<keyword evidence="3" id="KW-1185">Reference proteome</keyword>
<dbReference type="EMBL" id="SOEO01000002">
    <property type="protein sequence ID" value="TDX84078.1"/>
    <property type="molecule type" value="Genomic_DNA"/>
</dbReference>
<feature type="transmembrane region" description="Helical" evidence="1">
    <location>
        <begin position="294"/>
        <end position="312"/>
    </location>
</feature>
<feature type="transmembrane region" description="Helical" evidence="1">
    <location>
        <begin position="457"/>
        <end position="473"/>
    </location>
</feature>
<dbReference type="RefSeq" id="WP_133944122.1">
    <property type="nucleotide sequence ID" value="NZ_SOEO01000002.1"/>
</dbReference>
<feature type="transmembrane region" description="Helical" evidence="1">
    <location>
        <begin position="480"/>
        <end position="498"/>
    </location>
</feature>
<feature type="transmembrane region" description="Helical" evidence="1">
    <location>
        <begin position="589"/>
        <end position="609"/>
    </location>
</feature>